<accession>A0ABP7Q3A3</accession>
<protein>
    <submittedName>
        <fullName evidence="1">Uncharacterized protein</fullName>
    </submittedName>
</protein>
<reference evidence="2" key="1">
    <citation type="journal article" date="2019" name="Int. J. Syst. Evol. Microbiol.">
        <title>The Global Catalogue of Microorganisms (GCM) 10K type strain sequencing project: providing services to taxonomists for standard genome sequencing and annotation.</title>
        <authorList>
            <consortium name="The Broad Institute Genomics Platform"/>
            <consortium name="The Broad Institute Genome Sequencing Center for Infectious Disease"/>
            <person name="Wu L."/>
            <person name="Ma J."/>
        </authorList>
    </citation>
    <scope>NUCLEOTIDE SEQUENCE [LARGE SCALE GENOMIC DNA]</scope>
    <source>
        <strain evidence="2">JCM 17338</strain>
    </source>
</reference>
<evidence type="ECO:0000313" key="2">
    <source>
        <dbReference type="Proteomes" id="UP001501081"/>
    </source>
</evidence>
<sequence>MKEIPYWMPEFEKLLLKVASNLSSLIWIDELHTFYKQYEGKGEYVRVRFECESLMSMIYKHTGFFEQSFDIDLRLLKENPPETASYWGVISRAVATSDTLGRKIEIIPYAEAFLNTQDDSFAKKHVVLLWYVLIFAQKENSYFESFNPIVKNVELFLEEKGEIQLSFAERVKYLNDKYVNALITSNSFELAYSKANKEERAQLAKDYLATKPPKFFRERLKLYV</sequence>
<proteinExistence type="predicted"/>
<evidence type="ECO:0000313" key="1">
    <source>
        <dbReference type="EMBL" id="GAA3974402.1"/>
    </source>
</evidence>
<gene>
    <name evidence="1" type="ORF">GCM10022246_28470</name>
</gene>
<dbReference type="Proteomes" id="UP001501081">
    <property type="component" value="Unassembled WGS sequence"/>
</dbReference>
<name>A0ABP7Q3A3_9SPHI</name>
<dbReference type="RefSeq" id="WP_344768112.1">
    <property type="nucleotide sequence ID" value="NZ_BAABAK010000015.1"/>
</dbReference>
<dbReference type="EMBL" id="BAABAK010000015">
    <property type="protein sequence ID" value="GAA3974402.1"/>
    <property type="molecule type" value="Genomic_DNA"/>
</dbReference>
<comment type="caution">
    <text evidence="1">The sequence shown here is derived from an EMBL/GenBank/DDBJ whole genome shotgun (WGS) entry which is preliminary data.</text>
</comment>
<organism evidence="1 2">
    <name type="scientific">Pedobacter ginsengiterrae</name>
    <dbReference type="NCBI Taxonomy" id="871696"/>
    <lineage>
        <taxon>Bacteria</taxon>
        <taxon>Pseudomonadati</taxon>
        <taxon>Bacteroidota</taxon>
        <taxon>Sphingobacteriia</taxon>
        <taxon>Sphingobacteriales</taxon>
        <taxon>Sphingobacteriaceae</taxon>
        <taxon>Pedobacter</taxon>
    </lineage>
</organism>
<keyword evidence="2" id="KW-1185">Reference proteome</keyword>